<dbReference type="PANTHER" id="PTHR31650:SF1">
    <property type="entry name" value="WAX ESTER SYNTHASE_DIACYLGLYCEROL ACYLTRANSFERASE 4-RELATED"/>
    <property type="match status" value="1"/>
</dbReference>
<comment type="pathway">
    <text evidence="2">Lipid metabolism.</text>
</comment>
<keyword evidence="7" id="KW-0319">Glycerol metabolism</keyword>
<evidence type="ECO:0000256" key="8">
    <source>
        <dbReference type="ARBA" id="ARBA00023098"/>
    </source>
</evidence>
<evidence type="ECO:0000256" key="11">
    <source>
        <dbReference type="SAM" id="MobiDB-lite"/>
    </source>
</evidence>
<keyword evidence="8" id="KW-0443">Lipid metabolism</keyword>
<dbReference type="Pfam" id="PF03007">
    <property type="entry name" value="WS_DGAT_cat"/>
    <property type="match status" value="1"/>
</dbReference>
<dbReference type="Pfam" id="PF06974">
    <property type="entry name" value="WS_DGAT_C"/>
    <property type="match status" value="1"/>
</dbReference>
<feature type="domain" description="O-acyltransferase WSD1 C-terminal" evidence="13">
    <location>
        <begin position="316"/>
        <end position="459"/>
    </location>
</feature>
<dbReference type="NCBIfam" id="TIGR02946">
    <property type="entry name" value="acyl_WS_DGAT"/>
    <property type="match status" value="1"/>
</dbReference>
<evidence type="ECO:0000256" key="4">
    <source>
        <dbReference type="ARBA" id="ARBA00013244"/>
    </source>
</evidence>
<dbReference type="EC" id="2.3.1.20" evidence="4"/>
<evidence type="ECO:0000313" key="15">
    <source>
        <dbReference type="Proteomes" id="UP001626549"/>
    </source>
</evidence>
<evidence type="ECO:0000256" key="6">
    <source>
        <dbReference type="ARBA" id="ARBA00022679"/>
    </source>
</evidence>
<evidence type="ECO:0000256" key="9">
    <source>
        <dbReference type="ARBA" id="ARBA00023315"/>
    </source>
</evidence>
<feature type="region of interest" description="Disordered" evidence="11">
    <location>
        <begin position="468"/>
        <end position="537"/>
    </location>
</feature>
<accession>A0ABZ0IAC9</accession>
<dbReference type="SUPFAM" id="SSF52777">
    <property type="entry name" value="CoA-dependent acyltransferases"/>
    <property type="match status" value="2"/>
</dbReference>
<keyword evidence="15" id="KW-1185">Reference proteome</keyword>
<comment type="pathway">
    <text evidence="1">Glycerolipid metabolism; triacylglycerol biosynthesis.</text>
</comment>
<dbReference type="InterPro" id="IPR014292">
    <property type="entry name" value="Acyl_transf_WS/DGAT"/>
</dbReference>
<evidence type="ECO:0000256" key="1">
    <source>
        <dbReference type="ARBA" id="ARBA00004771"/>
    </source>
</evidence>
<feature type="compositionally biased region" description="Basic residues" evidence="11">
    <location>
        <begin position="477"/>
        <end position="537"/>
    </location>
</feature>
<gene>
    <name evidence="14" type="ORF">R0137_12530</name>
</gene>
<dbReference type="RefSeq" id="WP_407326751.1">
    <property type="nucleotide sequence ID" value="NZ_CP136865.1"/>
</dbReference>
<evidence type="ECO:0000256" key="10">
    <source>
        <dbReference type="ARBA" id="ARBA00048109"/>
    </source>
</evidence>
<keyword evidence="9 14" id="KW-0012">Acyltransferase</keyword>
<evidence type="ECO:0000256" key="7">
    <source>
        <dbReference type="ARBA" id="ARBA00022798"/>
    </source>
</evidence>
<protein>
    <recommendedName>
        <fullName evidence="4">diacylglycerol O-acyltransferase</fullName>
        <ecNumber evidence="4">2.3.1.20</ecNumber>
    </recommendedName>
</protein>
<organism evidence="14 15">
    <name type="scientific">Congregibacter brevis</name>
    <dbReference type="NCBI Taxonomy" id="3081201"/>
    <lineage>
        <taxon>Bacteria</taxon>
        <taxon>Pseudomonadati</taxon>
        <taxon>Pseudomonadota</taxon>
        <taxon>Gammaproteobacteria</taxon>
        <taxon>Cellvibrionales</taxon>
        <taxon>Halieaceae</taxon>
        <taxon>Congregibacter</taxon>
    </lineage>
</organism>
<name>A0ABZ0IAC9_9GAMM</name>
<dbReference type="Proteomes" id="UP001626549">
    <property type="component" value="Chromosome"/>
</dbReference>
<evidence type="ECO:0000259" key="12">
    <source>
        <dbReference type="Pfam" id="PF03007"/>
    </source>
</evidence>
<proteinExistence type="inferred from homology"/>
<keyword evidence="5" id="KW-0444">Lipid biosynthesis</keyword>
<dbReference type="PANTHER" id="PTHR31650">
    <property type="entry name" value="O-ACYLTRANSFERASE (WSD1-LIKE) FAMILY PROTEIN"/>
    <property type="match status" value="1"/>
</dbReference>
<comment type="catalytic activity">
    <reaction evidence="10">
        <text>an acyl-CoA + a 1,2-diacyl-sn-glycerol = a triacyl-sn-glycerol + CoA</text>
        <dbReference type="Rhea" id="RHEA:10868"/>
        <dbReference type="ChEBI" id="CHEBI:17815"/>
        <dbReference type="ChEBI" id="CHEBI:57287"/>
        <dbReference type="ChEBI" id="CHEBI:58342"/>
        <dbReference type="ChEBI" id="CHEBI:64615"/>
        <dbReference type="EC" id="2.3.1.20"/>
    </reaction>
</comment>
<evidence type="ECO:0000256" key="3">
    <source>
        <dbReference type="ARBA" id="ARBA00009587"/>
    </source>
</evidence>
<comment type="similarity">
    <text evidence="3">Belongs to the long-chain O-acyltransferase family.</text>
</comment>
<dbReference type="InterPro" id="IPR009721">
    <property type="entry name" value="O-acyltransferase_WSD1_C"/>
</dbReference>
<evidence type="ECO:0000256" key="2">
    <source>
        <dbReference type="ARBA" id="ARBA00005189"/>
    </source>
</evidence>
<dbReference type="InterPro" id="IPR004255">
    <property type="entry name" value="O-acyltransferase_WSD1_N"/>
</dbReference>
<evidence type="ECO:0000256" key="5">
    <source>
        <dbReference type="ARBA" id="ARBA00022516"/>
    </source>
</evidence>
<evidence type="ECO:0000259" key="13">
    <source>
        <dbReference type="Pfam" id="PF06974"/>
    </source>
</evidence>
<feature type="domain" description="O-acyltransferase WSD1-like N-terminal" evidence="12">
    <location>
        <begin position="9"/>
        <end position="275"/>
    </location>
</feature>
<dbReference type="EMBL" id="CP136865">
    <property type="protein sequence ID" value="WOJ96063.1"/>
    <property type="molecule type" value="Genomic_DNA"/>
</dbReference>
<dbReference type="InterPro" id="IPR045034">
    <property type="entry name" value="O-acyltransferase_WSD1-like"/>
</dbReference>
<sequence>MRRIDLASAGFLLLEKRETPMHVGGVNLFTLPEGADEQEFLTSLRTQLRENTEFRKPFGEYVVTGKTGLYWEKDEHIDMDYHVRHSALPSPGRYRELFALASRFHTTLLDRTRPLWELHLIEGLQDRQFAVYNKVHHAAIDGVGAMHITQAMCTESPNGPPGYAPYSLEAYEAYKQSRFGNIAKTTNPSKRDMRNVLEALKQQYDSSINLATAMRRFGLAFVGRSGNLAVPWHNVPKTSINTRVSGARRFVAQTFAFDRVKEVCRGLDATVNDVVLAMCAGALRRYLLSRDELPLHSLKAMAPVSLREEGDVDSSNAIGFITADMATNIYDPEKRLRTIQESMRAGKDLLRELSPAEGALFMQLTQLPALLTSILGLGSKFPAFSTVVSNVPGPKKPLYWHGARLDGIYPASIVFDGFAMNITLVSYHDQLDFGIVACRRSLPQIQRIIDHLEDSLAELETVAGISGSAARSNNNRRSSHAAAKTRVKAKAKTRSKVKTKASPKAKAKTPSKAKPAAKTKAKRGARKSAVKPKLARK</sequence>
<keyword evidence="6 14" id="KW-0808">Transferase</keyword>
<evidence type="ECO:0000313" key="14">
    <source>
        <dbReference type="EMBL" id="WOJ96063.1"/>
    </source>
</evidence>
<dbReference type="GO" id="GO:0016746">
    <property type="term" value="F:acyltransferase activity"/>
    <property type="evidence" value="ECO:0007669"/>
    <property type="project" value="UniProtKB-KW"/>
</dbReference>
<reference evidence="14 15" key="1">
    <citation type="submission" date="2023-10" db="EMBL/GenBank/DDBJ databases">
        <title>Two novel species belonging to the OM43/NOR5 clade.</title>
        <authorList>
            <person name="Park M."/>
        </authorList>
    </citation>
    <scope>NUCLEOTIDE SEQUENCE [LARGE SCALE GENOMIC DNA]</scope>
    <source>
        <strain evidence="14 15">IMCC45268</strain>
    </source>
</reference>
<dbReference type="Gene3D" id="3.30.559.30">
    <property type="entry name" value="Nonribosomal peptide synthetase, condensation domain"/>
    <property type="match status" value="1"/>
</dbReference>